<evidence type="ECO:0000256" key="2">
    <source>
        <dbReference type="ARBA" id="ARBA00022729"/>
    </source>
</evidence>
<evidence type="ECO:0000259" key="5">
    <source>
        <dbReference type="Pfam" id="PF07980"/>
    </source>
</evidence>
<gene>
    <name evidence="7" type="ORF">SDC9_17621</name>
</gene>
<dbReference type="InterPro" id="IPR033985">
    <property type="entry name" value="SusD-like_N"/>
</dbReference>
<dbReference type="CDD" id="cd08977">
    <property type="entry name" value="SusD"/>
    <property type="match status" value="1"/>
</dbReference>
<dbReference type="Pfam" id="PF07980">
    <property type="entry name" value="SusD_RagB"/>
    <property type="match status" value="1"/>
</dbReference>
<keyword evidence="4" id="KW-0998">Cell outer membrane</keyword>
<comment type="subcellular location">
    <subcellularLocation>
        <location evidence="1">Cell outer membrane</location>
    </subcellularLocation>
</comment>
<evidence type="ECO:0000259" key="6">
    <source>
        <dbReference type="Pfam" id="PF14322"/>
    </source>
</evidence>
<keyword evidence="2" id="KW-0732">Signal</keyword>
<evidence type="ECO:0000256" key="3">
    <source>
        <dbReference type="ARBA" id="ARBA00023136"/>
    </source>
</evidence>
<organism evidence="7">
    <name type="scientific">bioreactor metagenome</name>
    <dbReference type="NCBI Taxonomy" id="1076179"/>
    <lineage>
        <taxon>unclassified sequences</taxon>
        <taxon>metagenomes</taxon>
        <taxon>ecological metagenomes</taxon>
    </lineage>
</organism>
<dbReference type="Gene3D" id="1.25.40.390">
    <property type="match status" value="1"/>
</dbReference>
<sequence>MLISNLINQEIMKANKWIVPLLMLTMVIFSSCQDYLDFEPENTIPAEGFFETQEHAEQAVNSIYAHFRSWEMVSFAFIIMQEIPSDNAVKGSAVGDASFINDFDNFAFTPNQFVLKDYWAGRYRGINKANQAITNIPDISMNESLKTRLIGEAKFLRALLYFDLVRAYGDVPTPLSVPVGPEINFRTPKAKVYEYIEQDLLDAIAVLPDTYDAANKGRATAGSAKGLLSKVYLYMERWGDAERMATEIVSSGKYSLESNFYNVFRVAAENGPESVFEIQAQQIEGNWGVSFSQHAEVQSVRGQWGWGFNIPTDDLAAAFDAAGDQIRKAATILYKGDTTPDGDIIAGVPSLEGIDGTPRYNGKAYYPPAQQLFGPYGSGQNIRVLRFSEILLIQAEARIRQGNASGAVEPLKLVRNRVNLPEISSPTLDDVLLERRLELAMEGDRFFDLVRTGKAASVLASKGFVAGKHEVFAVPQELIDLSEGNLTQNPGY</sequence>
<evidence type="ECO:0000256" key="1">
    <source>
        <dbReference type="ARBA" id="ARBA00004442"/>
    </source>
</evidence>
<dbReference type="InterPro" id="IPR012944">
    <property type="entry name" value="SusD_RagB_dom"/>
</dbReference>
<dbReference type="GO" id="GO:0009279">
    <property type="term" value="C:cell outer membrane"/>
    <property type="evidence" value="ECO:0007669"/>
    <property type="project" value="UniProtKB-SubCell"/>
</dbReference>
<dbReference type="Pfam" id="PF14322">
    <property type="entry name" value="SusD-like_3"/>
    <property type="match status" value="1"/>
</dbReference>
<dbReference type="InterPro" id="IPR011990">
    <property type="entry name" value="TPR-like_helical_dom_sf"/>
</dbReference>
<dbReference type="SUPFAM" id="SSF48452">
    <property type="entry name" value="TPR-like"/>
    <property type="match status" value="1"/>
</dbReference>
<name>A0A644TY01_9ZZZZ</name>
<protein>
    <submittedName>
        <fullName evidence="7">SusD-like protein</fullName>
    </submittedName>
</protein>
<dbReference type="EMBL" id="VSSQ01000062">
    <property type="protein sequence ID" value="MPL71843.1"/>
    <property type="molecule type" value="Genomic_DNA"/>
</dbReference>
<comment type="caution">
    <text evidence="7">The sequence shown here is derived from an EMBL/GenBank/DDBJ whole genome shotgun (WGS) entry which is preliminary data.</text>
</comment>
<evidence type="ECO:0000313" key="7">
    <source>
        <dbReference type="EMBL" id="MPL71843.1"/>
    </source>
</evidence>
<feature type="domain" description="RagB/SusD" evidence="5">
    <location>
        <begin position="273"/>
        <end position="454"/>
    </location>
</feature>
<evidence type="ECO:0000256" key="4">
    <source>
        <dbReference type="ARBA" id="ARBA00023237"/>
    </source>
</evidence>
<proteinExistence type="predicted"/>
<feature type="domain" description="SusD-like N-terminal" evidence="6">
    <location>
        <begin position="34"/>
        <end position="233"/>
    </location>
</feature>
<keyword evidence="3" id="KW-0472">Membrane</keyword>
<dbReference type="AlphaFoldDB" id="A0A644TY01"/>
<reference evidence="7" key="1">
    <citation type="submission" date="2019-08" db="EMBL/GenBank/DDBJ databases">
        <authorList>
            <person name="Kucharzyk K."/>
            <person name="Murdoch R.W."/>
            <person name="Higgins S."/>
            <person name="Loffler F."/>
        </authorList>
    </citation>
    <scope>NUCLEOTIDE SEQUENCE</scope>
</reference>
<accession>A0A644TY01</accession>